<evidence type="ECO:0000256" key="1">
    <source>
        <dbReference type="ARBA" id="ARBA00004141"/>
    </source>
</evidence>
<keyword evidence="2 8" id="KW-0812">Transmembrane</keyword>
<dbReference type="SUPFAM" id="SSF56176">
    <property type="entry name" value="FAD-binding/transporter-associated domain-like"/>
    <property type="match status" value="1"/>
</dbReference>
<keyword evidence="5 7" id="KW-0129">CBS domain</keyword>
<feature type="transmembrane region" description="Helical" evidence="9">
    <location>
        <begin position="123"/>
        <end position="146"/>
    </location>
</feature>
<keyword evidence="3" id="KW-0677">Repeat</keyword>
<evidence type="ECO:0000256" key="2">
    <source>
        <dbReference type="ARBA" id="ARBA00022692"/>
    </source>
</evidence>
<evidence type="ECO:0000256" key="3">
    <source>
        <dbReference type="ARBA" id="ARBA00022737"/>
    </source>
</evidence>
<dbReference type="PANTHER" id="PTHR22777">
    <property type="entry name" value="HEMOLYSIN-RELATED"/>
    <property type="match status" value="1"/>
</dbReference>
<reference evidence="12" key="1">
    <citation type="submission" date="2017-02" db="EMBL/GenBank/DDBJ databases">
        <title>Delving into the versatile metabolic prowess of the omnipresent phylum Bacteroidetes.</title>
        <authorList>
            <person name="Nobu M.K."/>
            <person name="Mei R."/>
            <person name="Narihiro T."/>
            <person name="Kuroda K."/>
            <person name="Liu W.-T."/>
        </authorList>
    </citation>
    <scope>NUCLEOTIDE SEQUENCE</scope>
    <source>
        <strain evidence="12">ADurb.Bin417</strain>
    </source>
</reference>
<dbReference type="InterPro" id="IPR036318">
    <property type="entry name" value="FAD-bd_PCMH-like_sf"/>
</dbReference>
<dbReference type="Gene3D" id="3.30.465.10">
    <property type="match status" value="1"/>
</dbReference>
<dbReference type="Pfam" id="PF03471">
    <property type="entry name" value="CorC_HlyC"/>
    <property type="match status" value="1"/>
</dbReference>
<sequence length="426" mass="47898">MIFAIIVLVILLLFSAYFSAAETALTSLGKLKVKALIEKEGRRAEILNLWLKEPSKYLTTILVANNIVNIVAASLSTYLAIENVPEQYDTLATGIATFCITLLILVLGEIVPKTFARQNSDRLALFFFPSMLSITYLIHPLVQFFVSFSDKVIRLLGGHLAPQATHISTEELQTLIDIGEEEGALAAEEREMLTSVIEFRETEVSEVMTPRVTISALPEDASIGDALALMVKEKHSRLPIYRDSMDEIVGVVDSRQVLGYISEGERNLLVRQVMRPPFFVPEMMRVSELLKEFKRRKLHLAIVIDEYGGTAGLVTLEDLLEEIVGEIQDEYEVESSEYQTLAENTYLANAKMEIEKANQLLKLDIEDDDTAETLAGFILNRLGHIPQKGEQVRYHNFLFTVEQADERTVSLLRIQKLTPRVPHEAS</sequence>
<keyword evidence="6 8" id="KW-0472">Membrane</keyword>
<dbReference type="Gene3D" id="3.10.580.10">
    <property type="entry name" value="CBS-domain"/>
    <property type="match status" value="1"/>
</dbReference>
<dbReference type="InterPro" id="IPR000644">
    <property type="entry name" value="CBS_dom"/>
</dbReference>
<dbReference type="CDD" id="cd04590">
    <property type="entry name" value="CBS_pair_CorC_HlyC_assoc"/>
    <property type="match status" value="1"/>
</dbReference>
<organism evidence="12">
    <name type="scientific">candidate division TA06 bacterium ADurb.Bin417</name>
    <dbReference type="NCBI Taxonomy" id="1852828"/>
    <lineage>
        <taxon>Bacteria</taxon>
        <taxon>Bacteria division TA06</taxon>
    </lineage>
</organism>
<dbReference type="Proteomes" id="UP000485484">
    <property type="component" value="Unassembled WGS sequence"/>
</dbReference>
<dbReference type="GO" id="GO:0050660">
    <property type="term" value="F:flavin adenine dinucleotide binding"/>
    <property type="evidence" value="ECO:0007669"/>
    <property type="project" value="InterPro"/>
</dbReference>
<evidence type="ECO:0000256" key="9">
    <source>
        <dbReference type="SAM" id="Phobius"/>
    </source>
</evidence>
<proteinExistence type="predicted"/>
<dbReference type="InterPro" id="IPR005170">
    <property type="entry name" value="Transptr-assoc_dom"/>
</dbReference>
<dbReference type="PROSITE" id="PS51846">
    <property type="entry name" value="CNNM"/>
    <property type="match status" value="1"/>
</dbReference>
<dbReference type="FunFam" id="3.10.580.10:FF:000002">
    <property type="entry name" value="Magnesium/cobalt efflux protein CorC"/>
    <property type="match status" value="1"/>
</dbReference>
<dbReference type="PANTHER" id="PTHR22777:SF17">
    <property type="entry name" value="UPF0053 PROTEIN SLL0260"/>
    <property type="match status" value="1"/>
</dbReference>
<gene>
    <name evidence="12" type="primary">corC</name>
    <name evidence="12" type="ORF">BWY73_00319</name>
</gene>
<dbReference type="SUPFAM" id="SSF54631">
    <property type="entry name" value="CBS-domain pair"/>
    <property type="match status" value="1"/>
</dbReference>
<accession>A0A1V5MJR3</accession>
<evidence type="ECO:0000313" key="12">
    <source>
        <dbReference type="EMBL" id="OPZ93439.1"/>
    </source>
</evidence>
<dbReference type="AlphaFoldDB" id="A0A1V5MJR3"/>
<dbReference type="InterPro" id="IPR002550">
    <property type="entry name" value="CNNM"/>
</dbReference>
<protein>
    <submittedName>
        <fullName evidence="12">Magnesium and cobalt efflux protein CorC</fullName>
    </submittedName>
</protein>
<comment type="caution">
    <text evidence="12">The sequence shown here is derived from an EMBL/GenBank/DDBJ whole genome shotgun (WGS) entry which is preliminary data.</text>
</comment>
<dbReference type="Pfam" id="PF00571">
    <property type="entry name" value="CBS"/>
    <property type="match status" value="2"/>
</dbReference>
<dbReference type="InterPro" id="IPR016169">
    <property type="entry name" value="FAD-bd_PCMH_sub2"/>
</dbReference>
<feature type="domain" description="CBS" evidence="10">
    <location>
        <begin position="273"/>
        <end position="330"/>
    </location>
</feature>
<comment type="subcellular location">
    <subcellularLocation>
        <location evidence="1">Membrane</location>
        <topology evidence="1">Multi-pass membrane protein</topology>
    </subcellularLocation>
</comment>
<evidence type="ECO:0000256" key="8">
    <source>
        <dbReference type="PROSITE-ProRule" id="PRU01193"/>
    </source>
</evidence>
<dbReference type="SMART" id="SM01091">
    <property type="entry name" value="CorC_HlyC"/>
    <property type="match status" value="1"/>
</dbReference>
<evidence type="ECO:0000256" key="7">
    <source>
        <dbReference type="PROSITE-ProRule" id="PRU00703"/>
    </source>
</evidence>
<dbReference type="SMART" id="SM00116">
    <property type="entry name" value="CBS"/>
    <property type="match status" value="2"/>
</dbReference>
<dbReference type="InterPro" id="IPR044751">
    <property type="entry name" value="Ion_transp-like_CBS"/>
</dbReference>
<evidence type="ECO:0000259" key="10">
    <source>
        <dbReference type="PROSITE" id="PS51371"/>
    </source>
</evidence>
<dbReference type="Pfam" id="PF01595">
    <property type="entry name" value="CNNM"/>
    <property type="match status" value="1"/>
</dbReference>
<evidence type="ECO:0000256" key="6">
    <source>
        <dbReference type="ARBA" id="ARBA00023136"/>
    </source>
</evidence>
<dbReference type="PROSITE" id="PS51371">
    <property type="entry name" value="CBS"/>
    <property type="match status" value="2"/>
</dbReference>
<keyword evidence="4 8" id="KW-1133">Transmembrane helix</keyword>
<feature type="domain" description="CNNM transmembrane" evidence="11">
    <location>
        <begin position="1"/>
        <end position="189"/>
    </location>
</feature>
<evidence type="ECO:0000259" key="11">
    <source>
        <dbReference type="PROSITE" id="PS51846"/>
    </source>
</evidence>
<name>A0A1V5MJR3_UNCT6</name>
<dbReference type="EMBL" id="MWAK01000024">
    <property type="protein sequence ID" value="OPZ93439.1"/>
    <property type="molecule type" value="Genomic_DNA"/>
</dbReference>
<feature type="transmembrane region" description="Helical" evidence="9">
    <location>
        <begin position="91"/>
        <end position="111"/>
    </location>
</feature>
<evidence type="ECO:0000256" key="5">
    <source>
        <dbReference type="ARBA" id="ARBA00023122"/>
    </source>
</evidence>
<dbReference type="InterPro" id="IPR046342">
    <property type="entry name" value="CBS_dom_sf"/>
</dbReference>
<dbReference type="GO" id="GO:0005886">
    <property type="term" value="C:plasma membrane"/>
    <property type="evidence" value="ECO:0007669"/>
    <property type="project" value="TreeGrafter"/>
</dbReference>
<evidence type="ECO:0000256" key="4">
    <source>
        <dbReference type="ARBA" id="ARBA00022989"/>
    </source>
</evidence>
<feature type="domain" description="CBS" evidence="10">
    <location>
        <begin position="208"/>
        <end position="268"/>
    </location>
</feature>
<feature type="transmembrane region" description="Helical" evidence="9">
    <location>
        <begin position="57"/>
        <end position="79"/>
    </location>
</feature>